<evidence type="ECO:0000313" key="8">
    <source>
        <dbReference type="Proteomes" id="UP001519460"/>
    </source>
</evidence>
<feature type="domain" description="Major facilitator superfamily (MFS) profile" evidence="6">
    <location>
        <begin position="1"/>
        <end position="360"/>
    </location>
</feature>
<keyword evidence="3 5" id="KW-1133">Transmembrane helix</keyword>
<evidence type="ECO:0000256" key="4">
    <source>
        <dbReference type="ARBA" id="ARBA00023136"/>
    </source>
</evidence>
<dbReference type="PROSITE" id="PS50850">
    <property type="entry name" value="MFS"/>
    <property type="match status" value="1"/>
</dbReference>
<dbReference type="Proteomes" id="UP001519460">
    <property type="component" value="Unassembled WGS sequence"/>
</dbReference>
<comment type="subcellular location">
    <subcellularLocation>
        <location evidence="1">Membrane</location>
        <topology evidence="1">Multi-pass membrane protein</topology>
    </subcellularLocation>
</comment>
<dbReference type="EMBL" id="JACVVK020000617">
    <property type="protein sequence ID" value="KAK7462568.1"/>
    <property type="molecule type" value="Genomic_DNA"/>
</dbReference>
<feature type="transmembrane region" description="Helical" evidence="5">
    <location>
        <begin position="66"/>
        <end position="86"/>
    </location>
</feature>
<proteinExistence type="predicted"/>
<evidence type="ECO:0000256" key="5">
    <source>
        <dbReference type="SAM" id="Phobius"/>
    </source>
</evidence>
<feature type="non-terminal residue" evidence="7">
    <location>
        <position position="1"/>
    </location>
</feature>
<feature type="transmembrane region" description="Helical" evidence="5">
    <location>
        <begin position="6"/>
        <end position="29"/>
    </location>
</feature>
<evidence type="ECO:0000313" key="7">
    <source>
        <dbReference type="EMBL" id="KAK7462568.1"/>
    </source>
</evidence>
<protein>
    <recommendedName>
        <fullName evidence="6">Major facilitator superfamily (MFS) profile domain-containing protein</fullName>
    </recommendedName>
</protein>
<feature type="transmembrane region" description="Helical" evidence="5">
    <location>
        <begin position="270"/>
        <end position="296"/>
    </location>
</feature>
<comment type="caution">
    <text evidence="7">The sequence shown here is derived from an EMBL/GenBank/DDBJ whole genome shotgun (WGS) entry which is preliminary data.</text>
</comment>
<keyword evidence="8" id="KW-1185">Reference proteome</keyword>
<feature type="transmembrane region" description="Helical" evidence="5">
    <location>
        <begin position="98"/>
        <end position="119"/>
    </location>
</feature>
<sequence length="381" mass="41902">FQLVCGLSWVPAMIISIQMVGVLLGAFAGGQMGDSLGRKKTLITMTVLHAVLPLVAAFSYSWQMFAVMRVLIGVTVGGILATYFGYPAEFVGIKWRALLGSVPIWGVGVMTFSLVVWALRDWRHIHIATAVCTAATLPSWIFLPESVRWLSIKGHVNKAHRVLQNMARWNGREAPDGEQLRKFFSDREDTSRQSACSLSYYGLSFGIKNLAGDFYLNLFLMAVVEVPPTFFIHPLFSWFGRRWTCAVAFLIASVSSFAIVPVHFFASAELAGTCITVLALLARACTMFGWNAITVFHAELYPTVVRNIGLGFGNTTARIGGILAPYILVGGNNKEYVFYIIVGVVMAFNFVSPLLLRETGGRPLEDDLARSNKEVEVVVTA</sequence>
<feature type="transmembrane region" description="Helical" evidence="5">
    <location>
        <begin position="336"/>
        <end position="356"/>
    </location>
</feature>
<dbReference type="InterPro" id="IPR005829">
    <property type="entry name" value="Sugar_transporter_CS"/>
</dbReference>
<evidence type="ECO:0000256" key="3">
    <source>
        <dbReference type="ARBA" id="ARBA00022989"/>
    </source>
</evidence>
<dbReference type="Gene3D" id="1.20.1250.20">
    <property type="entry name" value="MFS general substrate transporter like domains"/>
    <property type="match status" value="1"/>
</dbReference>
<gene>
    <name evidence="7" type="ORF">BaRGS_00038397</name>
</gene>
<feature type="transmembrane region" description="Helical" evidence="5">
    <location>
        <begin position="308"/>
        <end position="330"/>
    </location>
</feature>
<dbReference type="PANTHER" id="PTHR24064">
    <property type="entry name" value="SOLUTE CARRIER FAMILY 22 MEMBER"/>
    <property type="match status" value="1"/>
</dbReference>
<feature type="transmembrane region" description="Helical" evidence="5">
    <location>
        <begin position="41"/>
        <end position="60"/>
    </location>
</feature>
<dbReference type="InterPro" id="IPR020846">
    <property type="entry name" value="MFS_dom"/>
</dbReference>
<dbReference type="PROSITE" id="PS00217">
    <property type="entry name" value="SUGAR_TRANSPORT_2"/>
    <property type="match status" value="1"/>
</dbReference>
<accession>A0ABD0J6G4</accession>
<dbReference type="InterPro" id="IPR036259">
    <property type="entry name" value="MFS_trans_sf"/>
</dbReference>
<feature type="transmembrane region" description="Helical" evidence="5">
    <location>
        <begin position="243"/>
        <end position="264"/>
    </location>
</feature>
<dbReference type="SUPFAM" id="SSF103473">
    <property type="entry name" value="MFS general substrate transporter"/>
    <property type="match status" value="1"/>
</dbReference>
<name>A0ABD0J6G4_9CAEN</name>
<keyword evidence="4 5" id="KW-0472">Membrane</keyword>
<reference evidence="7 8" key="1">
    <citation type="journal article" date="2023" name="Sci. Data">
        <title>Genome assembly of the Korean intertidal mud-creeper Batillaria attramentaria.</title>
        <authorList>
            <person name="Patra A.K."/>
            <person name="Ho P.T."/>
            <person name="Jun S."/>
            <person name="Lee S.J."/>
            <person name="Kim Y."/>
            <person name="Won Y.J."/>
        </authorList>
    </citation>
    <scope>NUCLEOTIDE SEQUENCE [LARGE SCALE GENOMIC DNA]</scope>
    <source>
        <strain evidence="7">Wonlab-2016</strain>
    </source>
</reference>
<keyword evidence="2 5" id="KW-0812">Transmembrane</keyword>
<organism evidence="7 8">
    <name type="scientific">Batillaria attramentaria</name>
    <dbReference type="NCBI Taxonomy" id="370345"/>
    <lineage>
        <taxon>Eukaryota</taxon>
        <taxon>Metazoa</taxon>
        <taxon>Spiralia</taxon>
        <taxon>Lophotrochozoa</taxon>
        <taxon>Mollusca</taxon>
        <taxon>Gastropoda</taxon>
        <taxon>Caenogastropoda</taxon>
        <taxon>Sorbeoconcha</taxon>
        <taxon>Cerithioidea</taxon>
        <taxon>Batillariidae</taxon>
        <taxon>Batillaria</taxon>
    </lineage>
</organism>
<dbReference type="Pfam" id="PF00083">
    <property type="entry name" value="Sugar_tr"/>
    <property type="match status" value="2"/>
</dbReference>
<dbReference type="GO" id="GO:0016020">
    <property type="term" value="C:membrane"/>
    <property type="evidence" value="ECO:0007669"/>
    <property type="project" value="UniProtKB-SubCell"/>
</dbReference>
<evidence type="ECO:0000256" key="2">
    <source>
        <dbReference type="ARBA" id="ARBA00022692"/>
    </source>
</evidence>
<evidence type="ECO:0000259" key="6">
    <source>
        <dbReference type="PROSITE" id="PS50850"/>
    </source>
</evidence>
<feature type="non-terminal residue" evidence="7">
    <location>
        <position position="381"/>
    </location>
</feature>
<dbReference type="AlphaFoldDB" id="A0ABD0J6G4"/>
<evidence type="ECO:0000256" key="1">
    <source>
        <dbReference type="ARBA" id="ARBA00004141"/>
    </source>
</evidence>
<dbReference type="InterPro" id="IPR005828">
    <property type="entry name" value="MFS_sugar_transport-like"/>
</dbReference>